<proteinExistence type="predicted"/>
<sequence>ENGTVRVNELPSSFHEECIGAVMAKLSVIFDVVSTTPVGIKFTGATTTKTCGGGKEPDGSLRPVGKPQVSGGGSDGK</sequence>
<dbReference type="EMBL" id="CAJVPT010029268">
    <property type="protein sequence ID" value="CAG8689972.1"/>
    <property type="molecule type" value="Genomic_DNA"/>
</dbReference>
<accession>A0ACA9P379</accession>
<keyword evidence="2" id="KW-1185">Reference proteome</keyword>
<gene>
    <name evidence="1" type="ORF">ACOLOM_LOCUS9778</name>
</gene>
<organism evidence="1 2">
    <name type="scientific">Acaulospora colombiana</name>
    <dbReference type="NCBI Taxonomy" id="27376"/>
    <lineage>
        <taxon>Eukaryota</taxon>
        <taxon>Fungi</taxon>
        <taxon>Fungi incertae sedis</taxon>
        <taxon>Mucoromycota</taxon>
        <taxon>Glomeromycotina</taxon>
        <taxon>Glomeromycetes</taxon>
        <taxon>Diversisporales</taxon>
        <taxon>Acaulosporaceae</taxon>
        <taxon>Acaulospora</taxon>
    </lineage>
</organism>
<name>A0ACA9P379_9GLOM</name>
<feature type="non-terminal residue" evidence="1">
    <location>
        <position position="1"/>
    </location>
</feature>
<dbReference type="Proteomes" id="UP000789525">
    <property type="component" value="Unassembled WGS sequence"/>
</dbReference>
<feature type="non-terminal residue" evidence="1">
    <location>
        <position position="77"/>
    </location>
</feature>
<evidence type="ECO:0000313" key="1">
    <source>
        <dbReference type="EMBL" id="CAG8689972.1"/>
    </source>
</evidence>
<protein>
    <submittedName>
        <fullName evidence="1">14634_t:CDS:1</fullName>
    </submittedName>
</protein>
<comment type="caution">
    <text evidence="1">The sequence shown here is derived from an EMBL/GenBank/DDBJ whole genome shotgun (WGS) entry which is preliminary data.</text>
</comment>
<reference evidence="1" key="1">
    <citation type="submission" date="2021-06" db="EMBL/GenBank/DDBJ databases">
        <authorList>
            <person name="Kallberg Y."/>
            <person name="Tangrot J."/>
            <person name="Rosling A."/>
        </authorList>
    </citation>
    <scope>NUCLEOTIDE SEQUENCE</scope>
    <source>
        <strain evidence="1">CL356</strain>
    </source>
</reference>
<evidence type="ECO:0000313" key="2">
    <source>
        <dbReference type="Proteomes" id="UP000789525"/>
    </source>
</evidence>